<dbReference type="STRING" id="272557.APE_2242.1"/>
<reference evidence="3 4" key="1">
    <citation type="journal article" date="1999" name="DNA Res.">
        <title>Complete genome sequence of an aerobic hyper-thermophilic crenarchaeon, Aeropyrum pernix K1.</title>
        <authorList>
            <person name="Kawarabayasi Y."/>
            <person name="Hino Y."/>
            <person name="Horikawa H."/>
            <person name="Yamazaki S."/>
            <person name="Haikawa Y."/>
            <person name="Jin-no K."/>
            <person name="Takahashi M."/>
            <person name="Sekine M."/>
            <person name="Baba S."/>
            <person name="Ankai A."/>
            <person name="Kosugi H."/>
            <person name="Hosoyama A."/>
            <person name="Fukui S."/>
            <person name="Nagai Y."/>
            <person name="Nishijima K."/>
            <person name="Nakazawa H."/>
            <person name="Takamiya M."/>
            <person name="Masuda S."/>
            <person name="Funahashi T."/>
            <person name="Tanaka T."/>
            <person name="Kudoh Y."/>
            <person name="Yamazaki J."/>
            <person name="Kushida N."/>
            <person name="Oguchi A."/>
            <person name="Aoki K."/>
            <person name="Kubota K."/>
            <person name="Nakamura Y."/>
            <person name="Nomura N."/>
            <person name="Sako Y."/>
            <person name="Kikuchi H."/>
        </authorList>
    </citation>
    <scope>NUCLEOTIDE SEQUENCE [LARGE SCALE GENOMIC DNA]</scope>
    <source>
        <strain evidence="4">ATCC 700893 / DSM 11879 / JCM 9820 / NBRC 100138 / K1</strain>
    </source>
</reference>
<dbReference type="Proteomes" id="UP000002518">
    <property type="component" value="Chromosome"/>
</dbReference>
<dbReference type="RefSeq" id="WP_010866882.1">
    <property type="nucleotide sequence ID" value="NC_000854.2"/>
</dbReference>
<dbReference type="KEGG" id="ape:APE_2242.1"/>
<feature type="domain" description="MIP18 family-like" evidence="2">
    <location>
        <begin position="4"/>
        <end position="78"/>
    </location>
</feature>
<evidence type="ECO:0000256" key="1">
    <source>
        <dbReference type="SAM" id="MobiDB-lite"/>
    </source>
</evidence>
<evidence type="ECO:0000313" key="4">
    <source>
        <dbReference type="Proteomes" id="UP000002518"/>
    </source>
</evidence>
<dbReference type="InterPro" id="IPR002744">
    <property type="entry name" value="MIP18-like"/>
</dbReference>
<keyword evidence="4" id="KW-1185">Reference proteome</keyword>
<dbReference type="GeneID" id="1445288"/>
<dbReference type="eggNOG" id="arCOG01852">
    <property type="taxonomic scope" value="Archaea"/>
</dbReference>
<dbReference type="EnsemblBacteria" id="BAA81254">
    <property type="protein sequence ID" value="BAA81254"/>
    <property type="gene ID" value="APE_2242.1"/>
</dbReference>
<dbReference type="InterPro" id="IPR034904">
    <property type="entry name" value="FSCA_dom_sf"/>
</dbReference>
<proteinExistence type="predicted"/>
<dbReference type="SUPFAM" id="SSF117916">
    <property type="entry name" value="Fe-S cluster assembly (FSCA) domain-like"/>
    <property type="match status" value="1"/>
</dbReference>
<name>Q9Y9P6_AERPE</name>
<accession>Q9Y9P6</accession>
<dbReference type="AlphaFoldDB" id="Q9Y9P6"/>
<dbReference type="PIR" id="F72533">
    <property type="entry name" value="F72533"/>
</dbReference>
<evidence type="ECO:0000259" key="2">
    <source>
        <dbReference type="Pfam" id="PF01883"/>
    </source>
</evidence>
<dbReference type="Gene3D" id="3.30.300.130">
    <property type="entry name" value="Fe-S cluster assembly (FSCA)"/>
    <property type="match status" value="1"/>
</dbReference>
<dbReference type="EMBL" id="BA000002">
    <property type="protein sequence ID" value="BAA81254.2"/>
    <property type="molecule type" value="Genomic_DNA"/>
</dbReference>
<feature type="region of interest" description="Disordered" evidence="1">
    <location>
        <begin position="243"/>
        <end position="279"/>
    </location>
</feature>
<dbReference type="Pfam" id="PF01883">
    <property type="entry name" value="FeS_assembly_P"/>
    <property type="match status" value="1"/>
</dbReference>
<gene>
    <name evidence="3" type="ordered locus">APE_2242.1</name>
</gene>
<protein>
    <recommendedName>
        <fullName evidence="2">MIP18 family-like domain-containing protein</fullName>
    </recommendedName>
</protein>
<sequence length="279" mass="31182">MVSKSDIVRALEAVRDPELDIPITELGLIDSITTGSGEVVEVTIRMPTYWCSPNFTYMIVEDARKALEKLVGPARVKVFLKDHHDGERITKCVNSGLRFEECYPEEAGEGLEGLRARMREKAFLARLHGLIRILLRKGLTLGELERLRLEDLEVSQGSVTIRGAKRITLESMEADRIVEYIGMLREAGVTRGPLLRRNLRGEPLGKEKMELLFSRARLTASTLSFNAELCKLLMNTRKLSSTPRGKIRGRAIAPDPAQHPDYPGYETAGQEAPEDQASP</sequence>
<evidence type="ECO:0000313" key="3">
    <source>
        <dbReference type="EMBL" id="BAA81254.2"/>
    </source>
</evidence>
<organism evidence="3 4">
    <name type="scientific">Aeropyrum pernix (strain ATCC 700893 / DSM 11879 / JCM 9820 / NBRC 100138 / K1)</name>
    <dbReference type="NCBI Taxonomy" id="272557"/>
    <lineage>
        <taxon>Archaea</taxon>
        <taxon>Thermoproteota</taxon>
        <taxon>Thermoprotei</taxon>
        <taxon>Desulfurococcales</taxon>
        <taxon>Desulfurococcaceae</taxon>
        <taxon>Aeropyrum</taxon>
    </lineage>
</organism>